<sequence length="637" mass="71688">MNKKKISNRSLAAILMGIALLVTGCSRNEFDSINTDPTTIGTANVQYLLTQEQTSYQPFDYLLWFYDGSYTSHLDQAYTPSGSFNDLFNRLGSLGGVGSQFLDTRKYELEIENTASAADNPDQYKAIEGISNILTVSLAITDADMFGSMPYSETCKLKFDGTLTPSYENQETLFKEWLDELNGDIASLETKNQLSIGKNDIVYNGDYSKWVKFANGLKLKIAVRLLHQNKTEAFKIAEEVGASDNNIMNGLTDDYIYNRGTVAGDGGNDDYVYQTGNSVSLGSASKNVIDFMKKNKDPRMLVMFTKNDFNKEVIQAFFDAEANGDTRVQVPKYILDNVNYTTDGSGKKTFVSWKGAGEPWCRYYGIPIGIDLNDNPAYTGEDNYFTSSRWKVTVGDKSKTYAPYSSFNEELVRGRCDFTYPTKPDGSTYQDTEDVPWWGMTMSTAEMNLYLAEFKTLGANLPKSAETYFKTAVEASCKEYEDLAVLNKIPYTTEQSFYSELGDKVITYGDTDIEALMGQSDYQLTGDKASDLEKIYLQMYLHFYYQPIDQFVTVRRSGVPKTDSKLIPWVSMKASNQIPRRFYEVKPSDADKMKDQIEDAYSKEGFTFTDGSDPTLLNTERVWYDKGAPEFGAGPNY</sequence>
<evidence type="ECO:0000313" key="3">
    <source>
        <dbReference type="Proteomes" id="UP001204015"/>
    </source>
</evidence>
<reference evidence="2 3" key="1">
    <citation type="submission" date="2022-06" db="EMBL/GenBank/DDBJ databases">
        <title>A taxonomic note on the genus Prevotella: Description of four novel genera and emended description of the genera Hallella and Xylanibacter.</title>
        <authorList>
            <person name="Hitch T.C.A."/>
        </authorList>
    </citation>
    <scope>NUCLEOTIDE SEQUENCE [LARGE SCALE GENOMIC DNA]</scope>
    <source>
        <strain evidence="2 3">DSM 100619</strain>
    </source>
</reference>
<feature type="chain" id="PRO_5046231387" evidence="1">
    <location>
        <begin position="25"/>
        <end position="637"/>
    </location>
</feature>
<dbReference type="Pfam" id="PF12771">
    <property type="entry name" value="SusD-like_2"/>
    <property type="match status" value="2"/>
</dbReference>
<protein>
    <submittedName>
        <fullName evidence="2">SusD/RagB family nutrient-binding outer membrane lipoprotein</fullName>
    </submittedName>
</protein>
<dbReference type="InterPro" id="IPR011990">
    <property type="entry name" value="TPR-like_helical_dom_sf"/>
</dbReference>
<evidence type="ECO:0000256" key="1">
    <source>
        <dbReference type="SAM" id="SignalP"/>
    </source>
</evidence>
<comment type="caution">
    <text evidence="2">The sequence shown here is derived from an EMBL/GenBank/DDBJ whole genome shotgun (WGS) entry which is preliminary data.</text>
</comment>
<dbReference type="Proteomes" id="UP001204015">
    <property type="component" value="Unassembled WGS sequence"/>
</dbReference>
<proteinExistence type="predicted"/>
<dbReference type="EMBL" id="JAMXLY010000081">
    <property type="protein sequence ID" value="MCO6026590.1"/>
    <property type="molecule type" value="Genomic_DNA"/>
</dbReference>
<feature type="signal peptide" evidence="1">
    <location>
        <begin position="1"/>
        <end position="24"/>
    </location>
</feature>
<dbReference type="PROSITE" id="PS51257">
    <property type="entry name" value="PROKAR_LIPOPROTEIN"/>
    <property type="match status" value="1"/>
</dbReference>
<gene>
    <name evidence="2" type="ORF">NG821_12215</name>
</gene>
<evidence type="ECO:0000313" key="2">
    <source>
        <dbReference type="EMBL" id="MCO6026590.1"/>
    </source>
</evidence>
<dbReference type="RefSeq" id="WP_252761940.1">
    <property type="nucleotide sequence ID" value="NZ_JAMXLY010000081.1"/>
</dbReference>
<dbReference type="Gene3D" id="1.25.40.390">
    <property type="match status" value="2"/>
</dbReference>
<organism evidence="2 3">
    <name type="scientific">Segatella cerevisiae</name>
    <dbReference type="NCBI Taxonomy" id="2053716"/>
    <lineage>
        <taxon>Bacteria</taxon>
        <taxon>Pseudomonadati</taxon>
        <taxon>Bacteroidota</taxon>
        <taxon>Bacteroidia</taxon>
        <taxon>Bacteroidales</taxon>
        <taxon>Prevotellaceae</taxon>
        <taxon>Segatella</taxon>
    </lineage>
</organism>
<dbReference type="InterPro" id="IPR041662">
    <property type="entry name" value="SusD-like_2"/>
</dbReference>
<accession>A0ABT1C0E5</accession>
<keyword evidence="2" id="KW-0449">Lipoprotein</keyword>
<name>A0ABT1C0E5_9BACT</name>
<keyword evidence="3" id="KW-1185">Reference proteome</keyword>
<keyword evidence="1" id="KW-0732">Signal</keyword>
<dbReference type="SUPFAM" id="SSF48452">
    <property type="entry name" value="TPR-like"/>
    <property type="match status" value="1"/>
</dbReference>